<accession>A0ABV8U5E6</accession>
<dbReference type="PROSITE" id="PS51257">
    <property type="entry name" value="PROKAR_LIPOPROTEIN"/>
    <property type="match status" value="1"/>
</dbReference>
<dbReference type="PANTHER" id="PTHR34220">
    <property type="entry name" value="SENSOR HISTIDINE KINASE YPDA"/>
    <property type="match status" value="1"/>
</dbReference>
<sequence>MRRWRLCGGKSRRLGYGLSMKRFLTYLVVLWVACSPTALAVELEAVAPPMQFVPTVDKPLPGPEDWKPFTGRVPHKDATLVFRQEILVRDGPEEAVTNPLAMSVSLYGVYDFYWDGALIGSNRQRGESANRHSRVMIPAGALEPGKHLLEMRINALGLEKGAGLDLYVRTAALQSDFFGVHWSVISTFFVATASFLVGGYLLVLTFTGGRSPTLLAAAVTCFAIFAVILLEEGQFLFSYPYGWQPLLDRMIVPFALLVFALLAWVTLVRLGLKNRALWMGAAGLALALALVAAPDGREDIWAFAALQLLLMGAAALAAYRGRTAPGLYFWGHGMALAALAVDPLGKHPYLIAVTLLLAIDLGLDLRRRTREAQQLALVSERLRADLIKRNIQPHFLMNSLTALMEWVETSPEDAVDFIDGLATEFRLLADFAERQSVTLREELDLCRVHLRLMEQRFEARMTIETTGVDLQANVPPGILHTLMENAFTHNNYTGRDICFRLMAEELASGTRYHLRCPVTAGAVGTGLGTGTGTRYVIARLEEFCGKAFRFDARQVGSAWETIIEIGRKNEKGGTR</sequence>
<evidence type="ECO:0000313" key="4">
    <source>
        <dbReference type="Proteomes" id="UP001595776"/>
    </source>
</evidence>
<feature type="transmembrane region" description="Helical" evidence="1">
    <location>
        <begin position="213"/>
        <end position="230"/>
    </location>
</feature>
<dbReference type="InterPro" id="IPR050640">
    <property type="entry name" value="Bact_2-comp_sensor_kinase"/>
</dbReference>
<feature type="transmembrane region" description="Helical" evidence="1">
    <location>
        <begin position="300"/>
        <end position="319"/>
    </location>
</feature>
<protein>
    <submittedName>
        <fullName evidence="3">Histidine kinase</fullName>
    </submittedName>
</protein>
<name>A0ABV8U5E6_9PROT</name>
<dbReference type="GO" id="GO:0016301">
    <property type="term" value="F:kinase activity"/>
    <property type="evidence" value="ECO:0007669"/>
    <property type="project" value="UniProtKB-KW"/>
</dbReference>
<keyword evidence="1" id="KW-1133">Transmembrane helix</keyword>
<feature type="transmembrane region" description="Helical" evidence="1">
    <location>
        <begin position="250"/>
        <end position="270"/>
    </location>
</feature>
<dbReference type="InterPro" id="IPR010559">
    <property type="entry name" value="Sig_transdc_His_kin_internal"/>
</dbReference>
<dbReference type="PANTHER" id="PTHR34220:SF7">
    <property type="entry name" value="SENSOR HISTIDINE KINASE YPDA"/>
    <property type="match status" value="1"/>
</dbReference>
<dbReference type="Proteomes" id="UP001595776">
    <property type="component" value="Unassembled WGS sequence"/>
</dbReference>
<feature type="transmembrane region" description="Helical" evidence="1">
    <location>
        <begin position="182"/>
        <end position="206"/>
    </location>
</feature>
<keyword evidence="3" id="KW-0808">Transferase</keyword>
<feature type="transmembrane region" description="Helical" evidence="1">
    <location>
        <begin position="277"/>
        <end position="294"/>
    </location>
</feature>
<dbReference type="EMBL" id="JBHSCR010000001">
    <property type="protein sequence ID" value="MFC4346418.1"/>
    <property type="molecule type" value="Genomic_DNA"/>
</dbReference>
<feature type="domain" description="Signal transduction histidine kinase internal region" evidence="2">
    <location>
        <begin position="385"/>
        <end position="460"/>
    </location>
</feature>
<keyword evidence="3" id="KW-0418">Kinase</keyword>
<reference evidence="4" key="1">
    <citation type="journal article" date="2019" name="Int. J. Syst. Evol. Microbiol.">
        <title>The Global Catalogue of Microorganisms (GCM) 10K type strain sequencing project: providing services to taxonomists for standard genome sequencing and annotation.</title>
        <authorList>
            <consortium name="The Broad Institute Genomics Platform"/>
            <consortium name="The Broad Institute Genome Sequencing Center for Infectious Disease"/>
            <person name="Wu L."/>
            <person name="Ma J."/>
        </authorList>
    </citation>
    <scope>NUCLEOTIDE SEQUENCE [LARGE SCALE GENOMIC DNA]</scope>
    <source>
        <strain evidence="4">CGMCC 1.15304</strain>
    </source>
</reference>
<gene>
    <name evidence="3" type="ORF">ACFO5Q_00990</name>
</gene>
<organism evidence="3 4">
    <name type="scientific">Kordiimonas lipolytica</name>
    <dbReference type="NCBI Taxonomy" id="1662421"/>
    <lineage>
        <taxon>Bacteria</taxon>
        <taxon>Pseudomonadati</taxon>
        <taxon>Pseudomonadota</taxon>
        <taxon>Alphaproteobacteria</taxon>
        <taxon>Kordiimonadales</taxon>
        <taxon>Kordiimonadaceae</taxon>
        <taxon>Kordiimonas</taxon>
    </lineage>
</organism>
<dbReference type="RefSeq" id="WP_068150904.1">
    <property type="nucleotide sequence ID" value="NZ_JBHSCR010000001.1"/>
</dbReference>
<dbReference type="Pfam" id="PF06580">
    <property type="entry name" value="His_kinase"/>
    <property type="match status" value="1"/>
</dbReference>
<keyword evidence="1" id="KW-0812">Transmembrane</keyword>
<keyword evidence="4" id="KW-1185">Reference proteome</keyword>
<evidence type="ECO:0000313" key="3">
    <source>
        <dbReference type="EMBL" id="MFC4346418.1"/>
    </source>
</evidence>
<feature type="transmembrane region" description="Helical" evidence="1">
    <location>
        <begin position="326"/>
        <end position="341"/>
    </location>
</feature>
<comment type="caution">
    <text evidence="3">The sequence shown here is derived from an EMBL/GenBank/DDBJ whole genome shotgun (WGS) entry which is preliminary data.</text>
</comment>
<proteinExistence type="predicted"/>
<evidence type="ECO:0000259" key="2">
    <source>
        <dbReference type="Pfam" id="PF06580"/>
    </source>
</evidence>
<evidence type="ECO:0000256" key="1">
    <source>
        <dbReference type="SAM" id="Phobius"/>
    </source>
</evidence>
<keyword evidence="1" id="KW-0472">Membrane</keyword>